<dbReference type="EMBL" id="LR798383">
    <property type="protein sequence ID" value="CAB5228159.1"/>
    <property type="molecule type" value="Genomic_DNA"/>
</dbReference>
<organism evidence="2">
    <name type="scientific">uncultured Caudovirales phage</name>
    <dbReference type="NCBI Taxonomy" id="2100421"/>
    <lineage>
        <taxon>Viruses</taxon>
        <taxon>Duplodnaviria</taxon>
        <taxon>Heunggongvirae</taxon>
        <taxon>Uroviricota</taxon>
        <taxon>Caudoviricetes</taxon>
        <taxon>Peduoviridae</taxon>
        <taxon>Maltschvirus</taxon>
        <taxon>Maltschvirus maltsch</taxon>
    </lineage>
</organism>
<dbReference type="EMBL" id="LR797382">
    <property type="protein sequence ID" value="CAB4212260.1"/>
    <property type="molecule type" value="Genomic_DNA"/>
</dbReference>
<protein>
    <submittedName>
        <fullName evidence="2">Uncharacterized protein</fullName>
    </submittedName>
</protein>
<gene>
    <name evidence="1" type="ORF">UFOVP1437_11</name>
    <name evidence="2" type="ORF">UFOVP1531_53</name>
</gene>
<name>A0A6J7XB86_9CAUD</name>
<proteinExistence type="predicted"/>
<reference evidence="2" key="1">
    <citation type="submission" date="2020-05" db="EMBL/GenBank/DDBJ databases">
        <authorList>
            <person name="Chiriac C."/>
            <person name="Salcher M."/>
            <person name="Ghai R."/>
            <person name="Kavagutti S V."/>
        </authorList>
    </citation>
    <scope>NUCLEOTIDE SEQUENCE</scope>
</reference>
<sequence>MAINKDYESLPSLAIKDNEPIWKSWFSNVYYNLSIKNHQTITAAAAINLDARFVRLQSSGSGYAITLAGPTIPGVYKVIQKTSNNADNITLLMTNLIGQPSGTTLTWNSQNDIVVLVSCDNSKWYIVSYNGVTFT</sequence>
<evidence type="ECO:0000313" key="1">
    <source>
        <dbReference type="EMBL" id="CAB4212260.1"/>
    </source>
</evidence>
<evidence type="ECO:0000313" key="2">
    <source>
        <dbReference type="EMBL" id="CAB5228159.1"/>
    </source>
</evidence>
<accession>A0A6J7XB86</accession>